<protein>
    <recommendedName>
        <fullName evidence="1">DUF4240 domain-containing protein</fullName>
    </recommendedName>
</protein>
<evidence type="ECO:0000313" key="3">
    <source>
        <dbReference type="Proteomes" id="UP000198415"/>
    </source>
</evidence>
<dbReference type="RefSeq" id="WP_089294235.1">
    <property type="nucleotide sequence ID" value="NZ_BOMU01000056.1"/>
</dbReference>
<reference evidence="2 3" key="1">
    <citation type="submission" date="2017-06" db="EMBL/GenBank/DDBJ databases">
        <authorList>
            <person name="Kim H.J."/>
            <person name="Triplett B.A."/>
        </authorList>
    </citation>
    <scope>NUCLEOTIDE SEQUENCE [LARGE SCALE GENOMIC DNA]</scope>
    <source>
        <strain evidence="2 3">DSM 43151</strain>
    </source>
</reference>
<proteinExistence type="predicted"/>
<sequence length="177" mass="20033">MDVEGFWALIERSGRERDTLDGREQWLIGELRKLGGTQIEDFAIRLQECRDRVDNAAMWAAVDVVYGGASTDTFWYFQCWLIGQGREAFEEIAAAPDALAGLPSIRRLAGRTFHDWAEEEWPWWESLAYVPGQAHPGDLEKALAARGFRTRSDPFPPDWSQIGEYPALRELFPASGG</sequence>
<feature type="domain" description="DUF4240" evidence="1">
    <location>
        <begin position="1"/>
        <end position="134"/>
    </location>
</feature>
<evidence type="ECO:0000259" key="1">
    <source>
        <dbReference type="Pfam" id="PF14024"/>
    </source>
</evidence>
<evidence type="ECO:0000313" key="2">
    <source>
        <dbReference type="EMBL" id="SNR82476.1"/>
    </source>
</evidence>
<dbReference type="AlphaFoldDB" id="A0A238ZG46"/>
<accession>A0A238ZG46</accession>
<organism evidence="2 3">
    <name type="scientific">Actinoplanes regularis</name>
    <dbReference type="NCBI Taxonomy" id="52697"/>
    <lineage>
        <taxon>Bacteria</taxon>
        <taxon>Bacillati</taxon>
        <taxon>Actinomycetota</taxon>
        <taxon>Actinomycetes</taxon>
        <taxon>Micromonosporales</taxon>
        <taxon>Micromonosporaceae</taxon>
        <taxon>Actinoplanes</taxon>
    </lineage>
</organism>
<dbReference type="OrthoDB" id="6200718at2"/>
<dbReference type="Pfam" id="PF14024">
    <property type="entry name" value="DUF4240"/>
    <property type="match status" value="1"/>
</dbReference>
<gene>
    <name evidence="2" type="ORF">SAMN06264365_10610</name>
</gene>
<dbReference type="EMBL" id="FZNR01000006">
    <property type="protein sequence ID" value="SNR82476.1"/>
    <property type="molecule type" value="Genomic_DNA"/>
</dbReference>
<keyword evidence="3" id="KW-1185">Reference proteome</keyword>
<dbReference type="Proteomes" id="UP000198415">
    <property type="component" value="Unassembled WGS sequence"/>
</dbReference>
<dbReference type="InterPro" id="IPR025334">
    <property type="entry name" value="DUF4240"/>
</dbReference>
<name>A0A238ZG46_9ACTN</name>